<protein>
    <submittedName>
        <fullName evidence="2">Uncharacterized protein</fullName>
    </submittedName>
</protein>
<organism evidence="2 3">
    <name type="scientific">Cytospora chrysosperma</name>
    <name type="common">Cytospora canker fungus</name>
    <name type="synonym">Sphaeria chrysosperma</name>
    <dbReference type="NCBI Taxonomy" id="252740"/>
    <lineage>
        <taxon>Eukaryota</taxon>
        <taxon>Fungi</taxon>
        <taxon>Dikarya</taxon>
        <taxon>Ascomycota</taxon>
        <taxon>Pezizomycotina</taxon>
        <taxon>Sordariomycetes</taxon>
        <taxon>Sordariomycetidae</taxon>
        <taxon>Diaporthales</taxon>
        <taxon>Cytosporaceae</taxon>
        <taxon>Cytospora</taxon>
    </lineage>
</organism>
<dbReference type="AlphaFoldDB" id="A0A423VP35"/>
<feature type="compositionally biased region" description="Basic and acidic residues" evidence="1">
    <location>
        <begin position="86"/>
        <end position="103"/>
    </location>
</feature>
<sequence length="112" mass="12188">MSQNNANSNTAEDQQTTPLSYKQQLDQAATKVKNPPVDEKGGVVNQVVEKVSQYVPAVGNVLGKEQKKDDVPPGSDIPTTGAPARPHHDTQIEEFVRDQHRSNTNDLALGEE</sequence>
<keyword evidence="3" id="KW-1185">Reference proteome</keyword>
<evidence type="ECO:0000256" key="1">
    <source>
        <dbReference type="SAM" id="MobiDB-lite"/>
    </source>
</evidence>
<dbReference type="OrthoDB" id="3436397at2759"/>
<accession>A0A423VP35</accession>
<gene>
    <name evidence="2" type="ORF">VSDG_06619</name>
</gene>
<feature type="region of interest" description="Disordered" evidence="1">
    <location>
        <begin position="58"/>
        <end position="112"/>
    </location>
</feature>
<reference evidence="2 3" key="1">
    <citation type="submission" date="2015-09" db="EMBL/GenBank/DDBJ databases">
        <title>Host preference determinants of Valsa canker pathogens revealed by comparative genomics.</title>
        <authorList>
            <person name="Yin Z."/>
            <person name="Huang L."/>
        </authorList>
    </citation>
    <scope>NUCLEOTIDE SEQUENCE [LARGE SCALE GENOMIC DNA]</scope>
    <source>
        <strain evidence="2 3">YSFL</strain>
    </source>
</reference>
<dbReference type="Proteomes" id="UP000284375">
    <property type="component" value="Unassembled WGS sequence"/>
</dbReference>
<feature type="compositionally biased region" description="Polar residues" evidence="1">
    <location>
        <begin position="1"/>
        <end position="27"/>
    </location>
</feature>
<proteinExistence type="predicted"/>
<evidence type="ECO:0000313" key="2">
    <source>
        <dbReference type="EMBL" id="ROV92688.1"/>
    </source>
</evidence>
<name>A0A423VP35_CYTCH</name>
<dbReference type="EMBL" id="LJZO01000036">
    <property type="protein sequence ID" value="ROV92688.1"/>
    <property type="molecule type" value="Genomic_DNA"/>
</dbReference>
<feature type="region of interest" description="Disordered" evidence="1">
    <location>
        <begin position="1"/>
        <end position="40"/>
    </location>
</feature>
<evidence type="ECO:0000313" key="3">
    <source>
        <dbReference type="Proteomes" id="UP000284375"/>
    </source>
</evidence>
<comment type="caution">
    <text evidence="2">The sequence shown here is derived from an EMBL/GenBank/DDBJ whole genome shotgun (WGS) entry which is preliminary data.</text>
</comment>